<accession>A0ABV1KC35</accession>
<dbReference type="InterPro" id="IPR041490">
    <property type="entry name" value="KstR2_TetR_C"/>
</dbReference>
<dbReference type="PROSITE" id="PS50977">
    <property type="entry name" value="HTH_TETR_2"/>
    <property type="match status" value="1"/>
</dbReference>
<evidence type="ECO:0000313" key="5">
    <source>
        <dbReference type="Proteomes" id="UP001494902"/>
    </source>
</evidence>
<dbReference type="Pfam" id="PF17932">
    <property type="entry name" value="TetR_C_24"/>
    <property type="match status" value="1"/>
</dbReference>
<dbReference type="Gene3D" id="1.10.10.60">
    <property type="entry name" value="Homeodomain-like"/>
    <property type="match status" value="1"/>
</dbReference>
<name>A0ABV1KC35_9PSEU</name>
<dbReference type="InterPro" id="IPR009057">
    <property type="entry name" value="Homeodomain-like_sf"/>
</dbReference>
<dbReference type="SUPFAM" id="SSF48498">
    <property type="entry name" value="Tetracyclin repressor-like, C-terminal domain"/>
    <property type="match status" value="1"/>
</dbReference>
<feature type="domain" description="HTH tetR-type" evidence="3">
    <location>
        <begin position="17"/>
        <end position="77"/>
    </location>
</feature>
<dbReference type="InterPro" id="IPR036271">
    <property type="entry name" value="Tet_transcr_reg_TetR-rel_C_sf"/>
</dbReference>
<proteinExistence type="predicted"/>
<evidence type="ECO:0000256" key="2">
    <source>
        <dbReference type="PROSITE-ProRule" id="PRU00335"/>
    </source>
</evidence>
<feature type="DNA-binding region" description="H-T-H motif" evidence="2">
    <location>
        <begin position="40"/>
        <end position="59"/>
    </location>
</feature>
<protein>
    <submittedName>
        <fullName evidence="4">TetR/AcrR family transcriptional regulator</fullName>
    </submittedName>
</protein>
<dbReference type="PANTHER" id="PTHR30055:SF237">
    <property type="entry name" value="TRANSCRIPTIONAL REPRESSOR MCE3R"/>
    <property type="match status" value="1"/>
</dbReference>
<dbReference type="EMBL" id="JBEDNQ010000006">
    <property type="protein sequence ID" value="MEQ3552020.1"/>
    <property type="molecule type" value="Genomic_DNA"/>
</dbReference>
<dbReference type="InterPro" id="IPR001647">
    <property type="entry name" value="HTH_TetR"/>
</dbReference>
<dbReference type="PANTHER" id="PTHR30055">
    <property type="entry name" value="HTH-TYPE TRANSCRIPTIONAL REGULATOR RUTR"/>
    <property type="match status" value="1"/>
</dbReference>
<dbReference type="RefSeq" id="WP_349299089.1">
    <property type="nucleotide sequence ID" value="NZ_JBEDNQ010000006.1"/>
</dbReference>
<keyword evidence="1 2" id="KW-0238">DNA-binding</keyword>
<dbReference type="InterPro" id="IPR050109">
    <property type="entry name" value="HTH-type_TetR-like_transc_reg"/>
</dbReference>
<dbReference type="SUPFAM" id="SSF46689">
    <property type="entry name" value="Homeodomain-like"/>
    <property type="match status" value="1"/>
</dbReference>
<gene>
    <name evidence="4" type="ORF">WIS52_16220</name>
</gene>
<comment type="caution">
    <text evidence="4">The sequence shown here is derived from an EMBL/GenBank/DDBJ whole genome shotgun (WGS) entry which is preliminary data.</text>
</comment>
<dbReference type="Proteomes" id="UP001494902">
    <property type="component" value="Unassembled WGS sequence"/>
</dbReference>
<organism evidence="4 5">
    <name type="scientific">Pseudonocardia nematodicida</name>
    <dbReference type="NCBI Taxonomy" id="1206997"/>
    <lineage>
        <taxon>Bacteria</taxon>
        <taxon>Bacillati</taxon>
        <taxon>Actinomycetota</taxon>
        <taxon>Actinomycetes</taxon>
        <taxon>Pseudonocardiales</taxon>
        <taxon>Pseudonocardiaceae</taxon>
        <taxon>Pseudonocardia</taxon>
    </lineage>
</organism>
<dbReference type="Gene3D" id="1.10.357.10">
    <property type="entry name" value="Tetracycline Repressor, domain 2"/>
    <property type="match status" value="1"/>
</dbReference>
<evidence type="ECO:0000259" key="3">
    <source>
        <dbReference type="PROSITE" id="PS50977"/>
    </source>
</evidence>
<dbReference type="PRINTS" id="PR00455">
    <property type="entry name" value="HTHTETR"/>
</dbReference>
<evidence type="ECO:0000256" key="1">
    <source>
        <dbReference type="ARBA" id="ARBA00023125"/>
    </source>
</evidence>
<reference evidence="4 5" key="1">
    <citation type="submission" date="2024-03" db="EMBL/GenBank/DDBJ databases">
        <title>Draft genome sequence of Pseudonocardia nematodicida JCM 31783.</title>
        <authorList>
            <person name="Butdee W."/>
            <person name="Duangmal K."/>
        </authorList>
    </citation>
    <scope>NUCLEOTIDE SEQUENCE [LARGE SCALE GENOMIC DNA]</scope>
    <source>
        <strain evidence="4 5">JCM 31783</strain>
    </source>
</reference>
<dbReference type="Pfam" id="PF00440">
    <property type="entry name" value="TetR_N"/>
    <property type="match status" value="1"/>
</dbReference>
<keyword evidence="5" id="KW-1185">Reference proteome</keyword>
<evidence type="ECO:0000313" key="4">
    <source>
        <dbReference type="EMBL" id="MEQ3552020.1"/>
    </source>
</evidence>
<sequence length="216" mass="22869">MASAGSPSVPSSEGAAPTRREQILAVSARLFARHGFHGVSISDLGAAVGVSGPALYRHFPGKEALLAELLIDISERLLAGGRARAGHADPRTALTELVDFHVGFATGEPELIVVQERDLANLPDEPRRTVRRLQRTYVELWVDTLRRVHPEIAPGEARTVAHGVFGLLNSTPYAPPAAPGSDPDADARTTVLRRMALAALNVGGPAGRGMERIADG</sequence>
<dbReference type="PROSITE" id="PS01081">
    <property type="entry name" value="HTH_TETR_1"/>
    <property type="match status" value="1"/>
</dbReference>
<dbReference type="InterPro" id="IPR023772">
    <property type="entry name" value="DNA-bd_HTH_TetR-type_CS"/>
</dbReference>